<evidence type="ECO:0000256" key="10">
    <source>
        <dbReference type="ARBA" id="ARBA00023150"/>
    </source>
</evidence>
<dbReference type="GO" id="GO:0046872">
    <property type="term" value="F:metal ion binding"/>
    <property type="evidence" value="ECO:0007669"/>
    <property type="project" value="UniProtKB-KW"/>
</dbReference>
<dbReference type="GO" id="GO:0051539">
    <property type="term" value="F:4 iron, 4 sulfur cluster binding"/>
    <property type="evidence" value="ECO:0007669"/>
    <property type="project" value="UniProtKB-KW"/>
</dbReference>
<evidence type="ECO:0000256" key="1">
    <source>
        <dbReference type="ARBA" id="ARBA00001966"/>
    </source>
</evidence>
<name>A0A7L5DX41_9SPHI</name>
<keyword evidence="3" id="KW-0004">4Fe-4S</keyword>
<comment type="cofactor">
    <cofactor evidence="1">
        <name>[4Fe-4S] cluster</name>
        <dbReference type="ChEBI" id="CHEBI:49883"/>
    </cofactor>
</comment>
<dbReference type="Pfam" id="PF04055">
    <property type="entry name" value="Radical_SAM"/>
    <property type="match status" value="1"/>
</dbReference>
<dbReference type="CDD" id="cd21117">
    <property type="entry name" value="Twitch_MoaA"/>
    <property type="match status" value="1"/>
</dbReference>
<evidence type="ECO:0000256" key="6">
    <source>
        <dbReference type="ARBA" id="ARBA00022741"/>
    </source>
</evidence>
<evidence type="ECO:0000256" key="7">
    <source>
        <dbReference type="ARBA" id="ARBA00023004"/>
    </source>
</evidence>
<dbReference type="Pfam" id="PF06463">
    <property type="entry name" value="Mob_synth_C"/>
    <property type="match status" value="1"/>
</dbReference>
<dbReference type="SFLD" id="SFLDG01067">
    <property type="entry name" value="SPASM/twitch_domain_containing"/>
    <property type="match status" value="1"/>
</dbReference>
<evidence type="ECO:0000256" key="2">
    <source>
        <dbReference type="ARBA" id="ARBA00012167"/>
    </source>
</evidence>
<dbReference type="InterPro" id="IPR007197">
    <property type="entry name" value="rSAM"/>
</dbReference>
<evidence type="ECO:0000259" key="13">
    <source>
        <dbReference type="PROSITE" id="PS51918"/>
    </source>
</evidence>
<evidence type="ECO:0000256" key="4">
    <source>
        <dbReference type="ARBA" id="ARBA00022691"/>
    </source>
</evidence>
<dbReference type="InterPro" id="IPR058240">
    <property type="entry name" value="rSAM_sf"/>
</dbReference>
<reference evidence="14 15" key="1">
    <citation type="submission" date="2020-04" db="EMBL/GenBank/DDBJ databases">
        <title>Genome sequencing of novel species.</title>
        <authorList>
            <person name="Heo J."/>
            <person name="Kim S.-J."/>
            <person name="Kim J.-S."/>
            <person name="Hong S.-B."/>
            <person name="Kwon S.-W."/>
        </authorList>
    </citation>
    <scope>NUCLEOTIDE SEQUENCE [LARGE SCALE GENOMIC DNA]</scope>
    <source>
        <strain evidence="14 15">F39-2</strain>
    </source>
</reference>
<keyword evidence="8" id="KW-0411">Iron-sulfur</keyword>
<evidence type="ECO:0000313" key="14">
    <source>
        <dbReference type="EMBL" id="QJD95595.1"/>
    </source>
</evidence>
<sequence length="331" mass="37329">MEKSVLIDKYGRELNYLRLSVTDRCNFRCYYCMPEEGIDFASRKDLMTFDEMLTLCTIFCNLGISKIRITGGEPFVRNGIMPFLNKLSEVDGLKEITVTSNGTLSDKYKAELLRLGIRKINISLDSLSRERFHHITRRDSFDSVYAGVFQLLDAGFDVKLNCVVADNKNIQDIVPFIELTKNYPLSVRFLEEMPFNGSDGSQVLSDWNYKTIYNYISEHYSDINRLISDANSTSVNYKIAGYQGSFGIIPSFSRTFCGTCNRVRLSATGELRTCLYGPPVTNLRDLLRQGASIPQVEQEILAAVAHRERDGYAAEALSNNSVHKSMSVLGG</sequence>
<feature type="domain" description="Radical SAM core" evidence="13">
    <location>
        <begin position="9"/>
        <end position="226"/>
    </location>
</feature>
<keyword evidence="15" id="KW-1185">Reference proteome</keyword>
<evidence type="ECO:0000256" key="12">
    <source>
        <dbReference type="ARBA" id="ARBA00048697"/>
    </source>
</evidence>
<dbReference type="InterPro" id="IPR006638">
    <property type="entry name" value="Elp3/MiaA/NifB-like_rSAM"/>
</dbReference>
<dbReference type="PANTHER" id="PTHR22960">
    <property type="entry name" value="MOLYBDOPTERIN COFACTOR SYNTHESIS PROTEIN A"/>
    <property type="match status" value="1"/>
</dbReference>
<evidence type="ECO:0000256" key="8">
    <source>
        <dbReference type="ARBA" id="ARBA00023014"/>
    </source>
</evidence>
<dbReference type="UniPathway" id="UPA00344"/>
<dbReference type="PROSITE" id="PS51918">
    <property type="entry name" value="RADICAL_SAM"/>
    <property type="match status" value="1"/>
</dbReference>
<keyword evidence="9" id="KW-0342">GTP-binding</keyword>
<evidence type="ECO:0000256" key="11">
    <source>
        <dbReference type="ARBA" id="ARBA00023239"/>
    </source>
</evidence>
<dbReference type="Gene3D" id="3.20.20.70">
    <property type="entry name" value="Aldolase class I"/>
    <property type="match status" value="1"/>
</dbReference>
<dbReference type="GO" id="GO:0061799">
    <property type="term" value="F:cyclic pyranopterin monophosphate synthase activity"/>
    <property type="evidence" value="ECO:0007669"/>
    <property type="project" value="TreeGrafter"/>
</dbReference>
<dbReference type="GO" id="GO:0006777">
    <property type="term" value="P:Mo-molybdopterin cofactor biosynthetic process"/>
    <property type="evidence" value="ECO:0007669"/>
    <property type="project" value="UniProtKB-KW"/>
</dbReference>
<evidence type="ECO:0000313" key="15">
    <source>
        <dbReference type="Proteomes" id="UP000503278"/>
    </source>
</evidence>
<dbReference type="GO" id="GO:0005525">
    <property type="term" value="F:GTP binding"/>
    <property type="evidence" value="ECO:0007669"/>
    <property type="project" value="UniProtKB-KW"/>
</dbReference>
<dbReference type="RefSeq" id="WP_169606603.1">
    <property type="nucleotide sequence ID" value="NZ_CP051682.1"/>
</dbReference>
<dbReference type="Proteomes" id="UP000503278">
    <property type="component" value="Chromosome"/>
</dbReference>
<evidence type="ECO:0000256" key="9">
    <source>
        <dbReference type="ARBA" id="ARBA00023134"/>
    </source>
</evidence>
<evidence type="ECO:0000256" key="3">
    <source>
        <dbReference type="ARBA" id="ARBA00022485"/>
    </source>
</evidence>
<dbReference type="InterPro" id="IPR000385">
    <property type="entry name" value="MoaA_NifB_PqqE_Fe-S-bd_CS"/>
</dbReference>
<dbReference type="SFLD" id="SFLDG01383">
    <property type="entry name" value="cyclic_pyranopterin_phosphate"/>
    <property type="match status" value="1"/>
</dbReference>
<dbReference type="GO" id="GO:0061798">
    <property type="term" value="F:GTP 3',8'-cyclase activity"/>
    <property type="evidence" value="ECO:0007669"/>
    <property type="project" value="UniProtKB-EC"/>
</dbReference>
<dbReference type="KEGG" id="mrob:HH214_06760"/>
<evidence type="ECO:0000256" key="5">
    <source>
        <dbReference type="ARBA" id="ARBA00022723"/>
    </source>
</evidence>
<dbReference type="AlphaFoldDB" id="A0A7L5DX41"/>
<dbReference type="PANTHER" id="PTHR22960:SF0">
    <property type="entry name" value="MOLYBDENUM COFACTOR BIOSYNTHESIS PROTEIN 1"/>
    <property type="match status" value="1"/>
</dbReference>
<proteinExistence type="predicted"/>
<dbReference type="EMBL" id="CP051682">
    <property type="protein sequence ID" value="QJD95595.1"/>
    <property type="molecule type" value="Genomic_DNA"/>
</dbReference>
<dbReference type="PROSITE" id="PS01305">
    <property type="entry name" value="MOAA_NIFB_PQQE"/>
    <property type="match status" value="1"/>
</dbReference>
<dbReference type="InterPro" id="IPR010505">
    <property type="entry name" value="MoaA_twitch"/>
</dbReference>
<keyword evidence="11" id="KW-0456">Lyase</keyword>
<dbReference type="CDD" id="cd01335">
    <property type="entry name" value="Radical_SAM"/>
    <property type="match status" value="1"/>
</dbReference>
<comment type="catalytic activity">
    <reaction evidence="12">
        <text>GTP + AH2 + S-adenosyl-L-methionine = (8S)-3',8-cyclo-7,8-dihydroguanosine 5'-triphosphate + 5'-deoxyadenosine + L-methionine + A + H(+)</text>
        <dbReference type="Rhea" id="RHEA:49576"/>
        <dbReference type="ChEBI" id="CHEBI:13193"/>
        <dbReference type="ChEBI" id="CHEBI:15378"/>
        <dbReference type="ChEBI" id="CHEBI:17319"/>
        <dbReference type="ChEBI" id="CHEBI:17499"/>
        <dbReference type="ChEBI" id="CHEBI:37565"/>
        <dbReference type="ChEBI" id="CHEBI:57844"/>
        <dbReference type="ChEBI" id="CHEBI:59789"/>
        <dbReference type="ChEBI" id="CHEBI:131766"/>
        <dbReference type="EC" id="4.1.99.22"/>
    </reaction>
</comment>
<organism evidence="14 15">
    <name type="scientific">Mucilaginibacter robiniae</name>
    <dbReference type="NCBI Taxonomy" id="2728022"/>
    <lineage>
        <taxon>Bacteria</taxon>
        <taxon>Pseudomonadati</taxon>
        <taxon>Bacteroidota</taxon>
        <taxon>Sphingobacteriia</taxon>
        <taxon>Sphingobacteriales</taxon>
        <taxon>Sphingobacteriaceae</taxon>
        <taxon>Mucilaginibacter</taxon>
    </lineage>
</organism>
<dbReference type="InterPro" id="IPR040064">
    <property type="entry name" value="MoaA-like"/>
</dbReference>
<dbReference type="InterPro" id="IPR050105">
    <property type="entry name" value="MoCo_biosynth_MoaA/MoaC"/>
</dbReference>
<keyword evidence="4" id="KW-0949">S-adenosyl-L-methionine</keyword>
<dbReference type="InterPro" id="IPR013483">
    <property type="entry name" value="MoaA"/>
</dbReference>
<dbReference type="InterPro" id="IPR013785">
    <property type="entry name" value="Aldolase_TIM"/>
</dbReference>
<keyword evidence="7" id="KW-0408">Iron</keyword>
<keyword evidence="10" id="KW-0501">Molybdenum cofactor biosynthesis</keyword>
<dbReference type="SFLD" id="SFLDS00029">
    <property type="entry name" value="Radical_SAM"/>
    <property type="match status" value="1"/>
</dbReference>
<gene>
    <name evidence="14" type="primary">moaA</name>
    <name evidence="14" type="ORF">HH214_06760</name>
</gene>
<dbReference type="SMART" id="SM00729">
    <property type="entry name" value="Elp3"/>
    <property type="match status" value="1"/>
</dbReference>
<dbReference type="NCBIfam" id="TIGR02666">
    <property type="entry name" value="moaA"/>
    <property type="match status" value="1"/>
</dbReference>
<keyword evidence="5" id="KW-0479">Metal-binding</keyword>
<dbReference type="EC" id="4.1.99.22" evidence="2"/>
<dbReference type="SFLD" id="SFLDG01386">
    <property type="entry name" value="main_SPASM_domain-containing"/>
    <property type="match status" value="1"/>
</dbReference>
<keyword evidence="6" id="KW-0547">Nucleotide-binding</keyword>
<accession>A0A7L5DX41</accession>
<protein>
    <recommendedName>
        <fullName evidence="2">GTP 3',8-cyclase</fullName>
        <ecNumber evidence="2">4.1.99.22</ecNumber>
    </recommendedName>
</protein>
<dbReference type="SUPFAM" id="SSF102114">
    <property type="entry name" value="Radical SAM enzymes"/>
    <property type="match status" value="1"/>
</dbReference>